<protein>
    <submittedName>
        <fullName evidence="2">Uncharacterized protein</fullName>
    </submittedName>
</protein>
<dbReference type="Proteomes" id="UP001551658">
    <property type="component" value="Unassembled WGS sequence"/>
</dbReference>
<proteinExistence type="predicted"/>
<organism evidence="2 3">
    <name type="scientific">Nocardia fusca</name>
    <dbReference type="NCBI Taxonomy" id="941183"/>
    <lineage>
        <taxon>Bacteria</taxon>
        <taxon>Bacillati</taxon>
        <taxon>Actinomycetota</taxon>
        <taxon>Actinomycetes</taxon>
        <taxon>Mycobacteriales</taxon>
        <taxon>Nocardiaceae</taxon>
        <taxon>Nocardia</taxon>
    </lineage>
</organism>
<evidence type="ECO:0000313" key="2">
    <source>
        <dbReference type="EMBL" id="MEV0363893.1"/>
    </source>
</evidence>
<gene>
    <name evidence="2" type="ORF">AB0H72_14435</name>
</gene>
<evidence type="ECO:0000313" key="3">
    <source>
        <dbReference type="Proteomes" id="UP001551658"/>
    </source>
</evidence>
<dbReference type="EMBL" id="JBFAIH010000007">
    <property type="protein sequence ID" value="MEV0363893.1"/>
    <property type="molecule type" value="Genomic_DNA"/>
</dbReference>
<evidence type="ECO:0000256" key="1">
    <source>
        <dbReference type="SAM" id="MobiDB-lite"/>
    </source>
</evidence>
<sequence>MNPEPTQAAAREQLYRYFLRTLRALPAGSVLALSHPELPQARLHSGVALPVDDSAAEVDAEFFDIAYWLVAAPPRTESDYFDLIVRSWQRFGWPTRTDRDSRPRAAYTRTPDHVGLSVRESVDGFVSLSGSTVPFAVGSPAGPPLPELIEQPLTAPKDPATETLGSAEDPLPGRVDPR</sequence>
<dbReference type="RefSeq" id="WP_357978653.1">
    <property type="nucleotide sequence ID" value="NZ_JBFAIH010000007.1"/>
</dbReference>
<keyword evidence="3" id="KW-1185">Reference proteome</keyword>
<reference evidence="2 3" key="1">
    <citation type="submission" date="2024-06" db="EMBL/GenBank/DDBJ databases">
        <title>The Natural Products Discovery Center: Release of the First 8490 Sequenced Strains for Exploring Actinobacteria Biosynthetic Diversity.</title>
        <authorList>
            <person name="Kalkreuter E."/>
            <person name="Kautsar S.A."/>
            <person name="Yang D."/>
            <person name="Bader C.D."/>
            <person name="Teijaro C.N."/>
            <person name="Fluegel L."/>
            <person name="Davis C.M."/>
            <person name="Simpson J.R."/>
            <person name="Lauterbach L."/>
            <person name="Steele A.D."/>
            <person name="Gui C."/>
            <person name="Meng S."/>
            <person name="Li G."/>
            <person name="Viehrig K."/>
            <person name="Ye F."/>
            <person name="Su P."/>
            <person name="Kiefer A.F."/>
            <person name="Nichols A."/>
            <person name="Cepeda A.J."/>
            <person name="Yan W."/>
            <person name="Fan B."/>
            <person name="Jiang Y."/>
            <person name="Adhikari A."/>
            <person name="Zheng C.-J."/>
            <person name="Schuster L."/>
            <person name="Cowan T.M."/>
            <person name="Smanski M.J."/>
            <person name="Chevrette M.G."/>
            <person name="De Carvalho L.P.S."/>
            <person name="Shen B."/>
        </authorList>
    </citation>
    <scope>NUCLEOTIDE SEQUENCE [LARGE SCALE GENOMIC DNA]</scope>
    <source>
        <strain evidence="2 3">NPDC050671</strain>
    </source>
</reference>
<comment type="caution">
    <text evidence="2">The sequence shown here is derived from an EMBL/GenBank/DDBJ whole genome shotgun (WGS) entry which is preliminary data.</text>
</comment>
<feature type="region of interest" description="Disordered" evidence="1">
    <location>
        <begin position="139"/>
        <end position="178"/>
    </location>
</feature>
<name>A0ABV3F8D9_9NOCA</name>
<accession>A0ABV3F8D9</accession>